<organism evidence="4 5">
    <name type="scientific">Daldinia eschscholtzii</name>
    <dbReference type="NCBI Taxonomy" id="292717"/>
    <lineage>
        <taxon>Eukaryota</taxon>
        <taxon>Fungi</taxon>
        <taxon>Dikarya</taxon>
        <taxon>Ascomycota</taxon>
        <taxon>Pezizomycotina</taxon>
        <taxon>Sordariomycetes</taxon>
        <taxon>Xylariomycetidae</taxon>
        <taxon>Xylariales</taxon>
        <taxon>Hypoxylaceae</taxon>
        <taxon>Daldinia</taxon>
    </lineage>
</organism>
<feature type="signal peptide" evidence="3">
    <location>
        <begin position="1"/>
        <end position="21"/>
    </location>
</feature>
<feature type="chain" id="PRO_5043791791" evidence="3">
    <location>
        <begin position="22"/>
        <end position="458"/>
    </location>
</feature>
<dbReference type="AlphaFoldDB" id="A0AAX6MGT4"/>
<keyword evidence="5" id="KW-1185">Reference proteome</keyword>
<keyword evidence="2" id="KW-0812">Transmembrane</keyword>
<evidence type="ECO:0000313" key="5">
    <source>
        <dbReference type="Proteomes" id="UP001369815"/>
    </source>
</evidence>
<proteinExistence type="predicted"/>
<comment type="caution">
    <text evidence="4">The sequence shown here is derived from an EMBL/GenBank/DDBJ whole genome shotgun (WGS) entry which is preliminary data.</text>
</comment>
<feature type="region of interest" description="Disordered" evidence="1">
    <location>
        <begin position="284"/>
        <end position="305"/>
    </location>
</feature>
<dbReference type="EMBL" id="JBANMG010000006">
    <property type="protein sequence ID" value="KAK6951663.1"/>
    <property type="molecule type" value="Genomic_DNA"/>
</dbReference>
<evidence type="ECO:0000313" key="4">
    <source>
        <dbReference type="EMBL" id="KAK6951663.1"/>
    </source>
</evidence>
<protein>
    <submittedName>
        <fullName evidence="4">Uncharacterized protein</fullName>
    </submittedName>
</protein>
<reference evidence="4 5" key="1">
    <citation type="journal article" date="2024" name="Front Chem Biol">
        <title>Unveiling the potential of Daldinia eschscholtzii MFLUCC 19-0629 through bioactivity and bioinformatics studies for enhanced sustainable agriculture production.</title>
        <authorList>
            <person name="Brooks S."/>
            <person name="Weaver J.A."/>
            <person name="Klomchit A."/>
            <person name="Alharthi S.A."/>
            <person name="Onlamun T."/>
            <person name="Nurani R."/>
            <person name="Vong T.K."/>
            <person name="Alberti F."/>
            <person name="Greco C."/>
        </authorList>
    </citation>
    <scope>NUCLEOTIDE SEQUENCE [LARGE SCALE GENOMIC DNA]</scope>
    <source>
        <strain evidence="4">MFLUCC 19-0629</strain>
    </source>
</reference>
<feature type="region of interest" description="Disordered" evidence="1">
    <location>
        <begin position="326"/>
        <end position="369"/>
    </location>
</feature>
<evidence type="ECO:0000256" key="3">
    <source>
        <dbReference type="SAM" id="SignalP"/>
    </source>
</evidence>
<dbReference type="Proteomes" id="UP001369815">
    <property type="component" value="Unassembled WGS sequence"/>
</dbReference>
<evidence type="ECO:0000256" key="2">
    <source>
        <dbReference type="SAM" id="Phobius"/>
    </source>
</evidence>
<gene>
    <name evidence="4" type="ORF">Daesc_006186</name>
</gene>
<keyword evidence="3" id="KW-0732">Signal</keyword>
<feature type="compositionally biased region" description="Low complexity" evidence="1">
    <location>
        <begin position="336"/>
        <end position="349"/>
    </location>
</feature>
<name>A0AAX6MGT4_9PEZI</name>
<keyword evidence="2" id="KW-0472">Membrane</keyword>
<evidence type="ECO:0000256" key="1">
    <source>
        <dbReference type="SAM" id="MobiDB-lite"/>
    </source>
</evidence>
<feature type="transmembrane region" description="Helical" evidence="2">
    <location>
        <begin position="228"/>
        <end position="253"/>
    </location>
</feature>
<keyword evidence="2" id="KW-1133">Transmembrane helix</keyword>
<sequence length="458" mass="48975">MRYPFVLFLLAVLGLAGFSVGAVSPTDEANVSWYPRETGIVTGASQATWAPKTTPAPGGVVYGDERGILLHVRNETIDTWVNNHTCGYMSGASSQPFVCGDDSTCATNAQNIVACVSGTSSSFYSACIGFSAFQANGCGNPDSGAGCCTNSHYGSCATYFWTGQPVRSMYRCSNVSTVVTMLDAPEYIVDATLTGSAVSTPTNSDPLATGVYPGSEQPPTGNDHTPSIGIIMASVIGAILGVLIFGFFIYSFLSVRRRAVRDHFGIRNRIDDVFRPPPPFPRVNGHGAILSNDHHGAPNTPIQAPPQVYAASSVYSQDSTAPILASRRTSAPAYLSTASGSPRTPTRRSTSTRDRYSLGHSSPPGYEWHEMNIRVRPESTPAHGFSTPPPRYSRYPAIQIRLADADVASIADERIRTLEQDAENAVMWAHALEEQEEGTTTGSLSEAEDAADEVRDLK</sequence>
<accession>A0AAX6MGT4</accession>
<feature type="region of interest" description="Disordered" evidence="1">
    <location>
        <begin position="433"/>
        <end position="458"/>
    </location>
</feature>